<dbReference type="PRINTS" id="PR00173">
    <property type="entry name" value="EDTRNSPORT"/>
</dbReference>
<evidence type="ECO:0000256" key="7">
    <source>
        <dbReference type="ARBA" id="ARBA00023180"/>
    </source>
</evidence>
<sequence>MQEPRTGTSGKILAGIVIGMIAGGICGWFFGERMETVKWIGDLFLNALKMIIVPLIVASMITGIGNLGDIRKLGRTGLYTFAYFLSTTGISVLIGLMLVNIFTPGAGMNFGETYAPTAVLEKDLSLTAVLIGMIPENIFEAAAKNDVLPLIVFSLFFGAVTSTLGERGKPVLVFFGAVNEAIMKMVHIILYFAPIGVFALIAYRLGKAGGGDLFWAALAKLFSYAGTVILGLLMHALLVLPFLLWLLGRRNPAQYSLNMMPALTTAFSTASSSATLPLTMECVEHRNDVSNESASFVLPMGATINMDGTALYEAVAAMFIAQAYGVTLGLPEQAIIFLTATLAAIGAAGIPEAGLVTMVIVLKSVGLPLEGIGLLLSIDWFLDRCRTTVNVWGDAVGAAVVDRIAGIGKKEQIVRPAASLPVQEHTIKR</sequence>
<keyword evidence="4" id="KW-0769">Symport</keyword>
<evidence type="ECO:0000256" key="6">
    <source>
        <dbReference type="ARBA" id="ARBA00023136"/>
    </source>
</evidence>
<evidence type="ECO:0000256" key="5">
    <source>
        <dbReference type="ARBA" id="ARBA00022989"/>
    </source>
</evidence>
<keyword evidence="2" id="KW-0813">Transport</keyword>
<feature type="transmembrane region" description="Helical" evidence="8">
    <location>
        <begin position="43"/>
        <end position="65"/>
    </location>
</feature>
<name>A0A3A4NHC0_ABYX5</name>
<comment type="caution">
    <text evidence="9">The sequence shown here is derived from an EMBL/GenBank/DDBJ whole genome shotgun (WGS) entry which is preliminary data.</text>
</comment>
<dbReference type="SUPFAM" id="SSF118215">
    <property type="entry name" value="Proton glutamate symport protein"/>
    <property type="match status" value="1"/>
</dbReference>
<evidence type="ECO:0000256" key="3">
    <source>
        <dbReference type="ARBA" id="ARBA00022692"/>
    </source>
</evidence>
<dbReference type="PANTHER" id="PTHR11958:SF63">
    <property type="entry name" value="AMINO ACID TRANSPORTER"/>
    <property type="match status" value="1"/>
</dbReference>
<accession>A0A3A4NHC0</accession>
<dbReference type="Gene3D" id="1.10.3860.10">
    <property type="entry name" value="Sodium:dicarboxylate symporter"/>
    <property type="match status" value="1"/>
</dbReference>
<feature type="transmembrane region" description="Helical" evidence="8">
    <location>
        <begin position="77"/>
        <end position="102"/>
    </location>
</feature>
<dbReference type="Pfam" id="PF00375">
    <property type="entry name" value="SDF"/>
    <property type="match status" value="1"/>
</dbReference>
<keyword evidence="7" id="KW-0325">Glycoprotein</keyword>
<evidence type="ECO:0000256" key="8">
    <source>
        <dbReference type="SAM" id="Phobius"/>
    </source>
</evidence>
<dbReference type="EMBL" id="QZKU01000099">
    <property type="protein sequence ID" value="RJP18592.1"/>
    <property type="molecule type" value="Genomic_DNA"/>
</dbReference>
<dbReference type="PROSITE" id="PS00714">
    <property type="entry name" value="NA_DICARBOXYL_SYMP_2"/>
    <property type="match status" value="1"/>
</dbReference>
<organism evidence="9 10">
    <name type="scientific">Abyssobacteria bacterium (strain SURF_5)</name>
    <dbReference type="NCBI Taxonomy" id="2093360"/>
    <lineage>
        <taxon>Bacteria</taxon>
        <taxon>Pseudomonadati</taxon>
        <taxon>Candidatus Hydrogenedentota</taxon>
        <taxon>Candidatus Abyssobacteria</taxon>
    </lineage>
</organism>
<comment type="subcellular location">
    <subcellularLocation>
        <location evidence="1">Membrane</location>
        <topology evidence="1">Multi-pass membrane protein</topology>
    </subcellularLocation>
</comment>
<evidence type="ECO:0000256" key="2">
    <source>
        <dbReference type="ARBA" id="ARBA00022448"/>
    </source>
</evidence>
<gene>
    <name evidence="9" type="ORF">C4520_14250</name>
</gene>
<evidence type="ECO:0000256" key="4">
    <source>
        <dbReference type="ARBA" id="ARBA00022847"/>
    </source>
</evidence>
<dbReference type="AlphaFoldDB" id="A0A3A4NHC0"/>
<evidence type="ECO:0000313" key="10">
    <source>
        <dbReference type="Proteomes" id="UP000265882"/>
    </source>
</evidence>
<reference evidence="9 10" key="1">
    <citation type="journal article" date="2017" name="ISME J.">
        <title>Energy and carbon metabolisms in a deep terrestrial subsurface fluid microbial community.</title>
        <authorList>
            <person name="Momper L."/>
            <person name="Jungbluth S.P."/>
            <person name="Lee M.D."/>
            <person name="Amend J.P."/>
        </authorList>
    </citation>
    <scope>NUCLEOTIDE SEQUENCE [LARGE SCALE GENOMIC DNA]</scope>
    <source>
        <strain evidence="9">SURF_5</strain>
    </source>
</reference>
<keyword evidence="5 8" id="KW-1133">Transmembrane helix</keyword>
<feature type="transmembrane region" description="Helical" evidence="8">
    <location>
        <begin position="310"/>
        <end position="330"/>
    </location>
</feature>
<dbReference type="PANTHER" id="PTHR11958">
    <property type="entry name" value="SODIUM/DICARBOXYLATE SYMPORTER-RELATED"/>
    <property type="match status" value="1"/>
</dbReference>
<dbReference type="InterPro" id="IPR018107">
    <property type="entry name" value="Na-dicarboxylate_symporter_CS"/>
</dbReference>
<evidence type="ECO:0000256" key="1">
    <source>
        <dbReference type="ARBA" id="ARBA00004141"/>
    </source>
</evidence>
<dbReference type="Proteomes" id="UP000265882">
    <property type="component" value="Unassembled WGS sequence"/>
</dbReference>
<feature type="transmembrane region" description="Helical" evidence="8">
    <location>
        <begin position="185"/>
        <end position="203"/>
    </location>
</feature>
<keyword evidence="3 8" id="KW-0812">Transmembrane</keyword>
<dbReference type="InterPro" id="IPR050746">
    <property type="entry name" value="DAACS"/>
</dbReference>
<proteinExistence type="predicted"/>
<dbReference type="GO" id="GO:0015293">
    <property type="term" value="F:symporter activity"/>
    <property type="evidence" value="ECO:0007669"/>
    <property type="project" value="UniProtKB-KW"/>
</dbReference>
<feature type="transmembrane region" description="Helical" evidence="8">
    <location>
        <begin position="336"/>
        <end position="362"/>
    </location>
</feature>
<feature type="transmembrane region" description="Helical" evidence="8">
    <location>
        <begin position="147"/>
        <end position="165"/>
    </location>
</feature>
<feature type="transmembrane region" description="Helical" evidence="8">
    <location>
        <begin position="223"/>
        <end position="247"/>
    </location>
</feature>
<dbReference type="GO" id="GO:1902475">
    <property type="term" value="P:L-alpha-amino acid transmembrane transport"/>
    <property type="evidence" value="ECO:0007669"/>
    <property type="project" value="UniProtKB-ARBA"/>
</dbReference>
<evidence type="ECO:0000313" key="9">
    <source>
        <dbReference type="EMBL" id="RJP18592.1"/>
    </source>
</evidence>
<dbReference type="GO" id="GO:0016020">
    <property type="term" value="C:membrane"/>
    <property type="evidence" value="ECO:0007669"/>
    <property type="project" value="UniProtKB-SubCell"/>
</dbReference>
<feature type="transmembrane region" description="Helical" evidence="8">
    <location>
        <begin position="12"/>
        <end position="31"/>
    </location>
</feature>
<dbReference type="InterPro" id="IPR036458">
    <property type="entry name" value="Na:dicarbo_symporter_sf"/>
</dbReference>
<keyword evidence="6 8" id="KW-0472">Membrane</keyword>
<protein>
    <submittedName>
        <fullName evidence="9">Dicarboxylate/amino acid:cation symporter</fullName>
    </submittedName>
</protein>
<dbReference type="InterPro" id="IPR001991">
    <property type="entry name" value="Na-dicarboxylate_symporter"/>
</dbReference>